<dbReference type="PANTHER" id="PTHR43546:SF3">
    <property type="entry name" value="UPF0173 METAL-DEPENDENT HYDROLASE MJ1163"/>
    <property type="match status" value="1"/>
</dbReference>
<dbReference type="AlphaFoldDB" id="A0A2M8DSC8"/>
<sequence length="220" mass="24912">MKITRFTQSCLLVEANGKRILVDPGYIQYKESYPDNEWSDIDAILVTHKHTDHCHVDAIKEIVKNPRTKFYTSQEVADAFPELSPEIVKDGDVLTFDDVKVEVVKAVHGWVPPFRGGKEINENIAFIIDDGVNRIYQTSDTICFDNNYKCNAIFLPVVNHGIVMGPWDAALFAKDTGAKLVIPIHYDNPSHPADFELVKKEFEAQGLNYKFLEIGESLEL</sequence>
<dbReference type="Gene3D" id="3.60.15.10">
    <property type="entry name" value="Ribonuclease Z/Hydroxyacylglutathione hydrolase-like"/>
    <property type="match status" value="1"/>
</dbReference>
<comment type="caution">
    <text evidence="2">The sequence shown here is derived from an EMBL/GenBank/DDBJ whole genome shotgun (WGS) entry which is preliminary data.</text>
</comment>
<dbReference type="SMART" id="SM00849">
    <property type="entry name" value="Lactamase_B"/>
    <property type="match status" value="1"/>
</dbReference>
<protein>
    <recommendedName>
        <fullName evidence="1">Metallo-beta-lactamase domain-containing protein</fullName>
    </recommendedName>
</protein>
<dbReference type="InterPro" id="IPR036866">
    <property type="entry name" value="RibonucZ/Hydroxyglut_hydro"/>
</dbReference>
<evidence type="ECO:0000313" key="3">
    <source>
        <dbReference type="Proteomes" id="UP000230136"/>
    </source>
</evidence>
<feature type="domain" description="Metallo-beta-lactamase" evidence="1">
    <location>
        <begin position="7"/>
        <end position="185"/>
    </location>
</feature>
<accession>A0A2M8DSC8</accession>
<dbReference type="Proteomes" id="UP000230136">
    <property type="component" value="Unassembled WGS sequence"/>
</dbReference>
<name>A0A2M8DSC8_9BACT</name>
<evidence type="ECO:0000313" key="2">
    <source>
        <dbReference type="EMBL" id="PJC02303.1"/>
    </source>
</evidence>
<proteinExistence type="predicted"/>
<gene>
    <name evidence="2" type="ORF">CO073_00185</name>
</gene>
<organism evidence="2 3">
    <name type="scientific">Candidatus Komeilibacteria bacterium CG_4_9_14_0_8_um_filter_36_9</name>
    <dbReference type="NCBI Taxonomy" id="1974473"/>
    <lineage>
        <taxon>Bacteria</taxon>
        <taxon>Candidatus Komeiliibacteriota</taxon>
    </lineage>
</organism>
<reference evidence="3" key="1">
    <citation type="submission" date="2017-09" db="EMBL/GenBank/DDBJ databases">
        <title>Depth-based differentiation of microbial function through sediment-hosted aquifers and enrichment of novel symbionts in the deep terrestrial subsurface.</title>
        <authorList>
            <person name="Probst A.J."/>
            <person name="Ladd B."/>
            <person name="Jarett J.K."/>
            <person name="Geller-Mcgrath D.E."/>
            <person name="Sieber C.M.K."/>
            <person name="Emerson J.B."/>
            <person name="Anantharaman K."/>
            <person name="Thomas B.C."/>
            <person name="Malmstrom R."/>
            <person name="Stieglmeier M."/>
            <person name="Klingl A."/>
            <person name="Woyke T."/>
            <person name="Ryan C.M."/>
            <person name="Banfield J.F."/>
        </authorList>
    </citation>
    <scope>NUCLEOTIDE SEQUENCE [LARGE SCALE GENOMIC DNA]</scope>
</reference>
<dbReference type="SUPFAM" id="SSF56281">
    <property type="entry name" value="Metallo-hydrolase/oxidoreductase"/>
    <property type="match status" value="1"/>
</dbReference>
<dbReference type="PANTHER" id="PTHR43546">
    <property type="entry name" value="UPF0173 METAL-DEPENDENT HYDROLASE MJ1163-RELATED"/>
    <property type="match status" value="1"/>
</dbReference>
<evidence type="ECO:0000259" key="1">
    <source>
        <dbReference type="SMART" id="SM00849"/>
    </source>
</evidence>
<dbReference type="InterPro" id="IPR050114">
    <property type="entry name" value="UPF0173_UPF0282_UlaG_hydrolase"/>
</dbReference>
<dbReference type="InterPro" id="IPR001279">
    <property type="entry name" value="Metallo-B-lactamas"/>
</dbReference>
<dbReference type="EMBL" id="PFSY01000009">
    <property type="protein sequence ID" value="PJC02303.1"/>
    <property type="molecule type" value="Genomic_DNA"/>
</dbReference>
<dbReference type="Pfam" id="PF13483">
    <property type="entry name" value="Lactamase_B_3"/>
    <property type="match status" value="1"/>
</dbReference>